<evidence type="ECO:0000313" key="6">
    <source>
        <dbReference type="Proteomes" id="UP000190797"/>
    </source>
</evidence>
<dbReference type="STRING" id="1909395.BKM31_28040"/>
<dbReference type="InterPro" id="IPR036514">
    <property type="entry name" value="SGNH_hydro_sf"/>
</dbReference>
<dbReference type="SUPFAM" id="SSF52266">
    <property type="entry name" value="SGNH hydrolase"/>
    <property type="match status" value="1"/>
</dbReference>
<accession>A0A1V0AKH9</accession>
<evidence type="ECO:0000259" key="4">
    <source>
        <dbReference type="Pfam" id="PF13472"/>
    </source>
</evidence>
<evidence type="ECO:0000256" key="3">
    <source>
        <dbReference type="SAM" id="MobiDB-lite"/>
    </source>
</evidence>
<gene>
    <name evidence="5" type="ORF">BKM31_28040</name>
</gene>
<dbReference type="CDD" id="cd01823">
    <property type="entry name" value="SEST_like"/>
    <property type="match status" value="1"/>
</dbReference>
<dbReference type="PANTHER" id="PTHR37981">
    <property type="entry name" value="LIPASE 2"/>
    <property type="match status" value="1"/>
</dbReference>
<evidence type="ECO:0000256" key="2">
    <source>
        <dbReference type="PIRSR" id="PIRSR637460-2"/>
    </source>
</evidence>
<feature type="disulfide bond" evidence="2">
    <location>
        <begin position="170"/>
        <end position="180"/>
    </location>
</feature>
<sequence>MDAARRKIVQTAAAAAIGVALALACLPLGVYPRLACAVLDAGCPAGAPRGELPRVTRLTAVQVAQSGTYVALGDSYSSGEGVWELDQPPVNDGADRCHRSEGSYVPLVAKTYRFGGGTAFYACSGATTRQLLSGQHGQPPQITRVTSAASLVTLSIGGNDAGFSKVLTGCIVKLPWSSACVEQDAAVARRIEELRTDLLKVLREVRVRAPSARVVVLGYPRPFPKEPVATVDNLSEADQRWLNTVARRLNDTVGSVVKDFDRAIAAFGAPGSAEYVDAYEAFDGHEVGRPQPYLNGLAVDMDELQVNARSYHPTGAGYRRFAELITHQIAAGPGRPMNNVLLTDPNAPRPGAAPPR</sequence>
<protein>
    <recommendedName>
        <fullName evidence="4">SGNH hydrolase-type esterase domain-containing protein</fullName>
    </recommendedName>
</protein>
<dbReference type="GO" id="GO:0019433">
    <property type="term" value="P:triglyceride catabolic process"/>
    <property type="evidence" value="ECO:0007669"/>
    <property type="project" value="TreeGrafter"/>
</dbReference>
<feature type="region of interest" description="Disordered" evidence="3">
    <location>
        <begin position="336"/>
        <end position="356"/>
    </location>
</feature>
<feature type="disulfide bond" evidence="2">
    <location>
        <begin position="97"/>
        <end position="123"/>
    </location>
</feature>
<dbReference type="PROSITE" id="PS51257">
    <property type="entry name" value="PROKAR_LIPOPROTEIN"/>
    <property type="match status" value="1"/>
</dbReference>
<name>A0A1V0AKH9_9ACTN</name>
<dbReference type="Gene3D" id="3.40.50.1110">
    <property type="entry name" value="SGNH hydrolase"/>
    <property type="match status" value="1"/>
</dbReference>
<dbReference type="AlphaFoldDB" id="A0A1V0AKH9"/>
<feature type="active site" description="Nucleophile" evidence="1">
    <location>
        <position position="75"/>
    </location>
</feature>
<evidence type="ECO:0000313" key="5">
    <source>
        <dbReference type="EMBL" id="AQZ70725.1"/>
    </source>
</evidence>
<keyword evidence="2" id="KW-1015">Disulfide bond</keyword>
<dbReference type="Pfam" id="PF13472">
    <property type="entry name" value="Lipase_GDSL_2"/>
    <property type="match status" value="1"/>
</dbReference>
<dbReference type="InterPro" id="IPR013830">
    <property type="entry name" value="SGNH_hydro"/>
</dbReference>
<reference evidence="6" key="1">
    <citation type="journal article" date="2017" name="Med. Chem. Commun.">
        <title>Nonomuraea sp. ATCC 55076 harbours the largest actinomycete chromosome to date and the kistamicin biosynthetic gene cluster.</title>
        <authorList>
            <person name="Nazari B."/>
            <person name="Forneris C.C."/>
            <person name="Gibson M.I."/>
            <person name="Moon K."/>
            <person name="Schramma K.R."/>
            <person name="Seyedsayamdost M.R."/>
        </authorList>
    </citation>
    <scope>NUCLEOTIDE SEQUENCE [LARGE SCALE GENOMIC DNA]</scope>
    <source>
        <strain evidence="6">ATCC 55076</strain>
    </source>
</reference>
<dbReference type="EMBL" id="CP017717">
    <property type="protein sequence ID" value="AQZ70725.1"/>
    <property type="molecule type" value="Genomic_DNA"/>
</dbReference>
<keyword evidence="6" id="KW-1185">Reference proteome</keyword>
<feature type="compositionally biased region" description="Pro residues" evidence="3">
    <location>
        <begin position="347"/>
        <end position="356"/>
    </location>
</feature>
<dbReference type="InterPro" id="IPR006311">
    <property type="entry name" value="TAT_signal"/>
</dbReference>
<dbReference type="PROSITE" id="PS51318">
    <property type="entry name" value="TAT"/>
    <property type="match status" value="1"/>
</dbReference>
<dbReference type="PANTHER" id="PTHR37981:SF1">
    <property type="entry name" value="SGNH HYDROLASE-TYPE ESTERASE DOMAIN-CONTAINING PROTEIN"/>
    <property type="match status" value="1"/>
</dbReference>
<proteinExistence type="predicted"/>
<evidence type="ECO:0000256" key="1">
    <source>
        <dbReference type="PIRSR" id="PIRSR637460-1"/>
    </source>
</evidence>
<dbReference type="InterPro" id="IPR037460">
    <property type="entry name" value="SEST-like"/>
</dbReference>
<dbReference type="GO" id="GO:0004806">
    <property type="term" value="F:triacylglycerol lipase activity"/>
    <property type="evidence" value="ECO:0007669"/>
    <property type="project" value="TreeGrafter"/>
</dbReference>
<dbReference type="Proteomes" id="UP000190797">
    <property type="component" value="Chromosome"/>
</dbReference>
<feature type="active site" evidence="1">
    <location>
        <position position="312"/>
    </location>
</feature>
<feature type="domain" description="SGNH hydrolase-type esterase" evidence="4">
    <location>
        <begin position="71"/>
        <end position="320"/>
    </location>
</feature>
<organism evidence="5 6">
    <name type="scientific">[Actinomadura] parvosata subsp. kistnae</name>
    <dbReference type="NCBI Taxonomy" id="1909395"/>
    <lineage>
        <taxon>Bacteria</taxon>
        <taxon>Bacillati</taxon>
        <taxon>Actinomycetota</taxon>
        <taxon>Actinomycetes</taxon>
        <taxon>Streptosporangiales</taxon>
        <taxon>Streptosporangiaceae</taxon>
        <taxon>Nonomuraea</taxon>
    </lineage>
</organism>
<dbReference type="KEGG" id="noa:BKM31_28040"/>